<dbReference type="EMBL" id="JANEYG010000054">
    <property type="protein sequence ID" value="KAJ8915409.1"/>
    <property type="molecule type" value="Genomic_DNA"/>
</dbReference>
<name>A0AAV8VMF8_9CUCU</name>
<reference evidence="2 3" key="1">
    <citation type="journal article" date="2023" name="Insect Mol. Biol.">
        <title>Genome sequencing provides insights into the evolution of gene families encoding plant cell wall-degrading enzymes in longhorned beetles.</title>
        <authorList>
            <person name="Shin N.R."/>
            <person name="Okamura Y."/>
            <person name="Kirsch R."/>
            <person name="Pauchet Y."/>
        </authorList>
    </citation>
    <scope>NUCLEOTIDE SEQUENCE [LARGE SCALE GENOMIC DNA]</scope>
    <source>
        <strain evidence="2">EAD_L_NR</strain>
    </source>
</reference>
<accession>A0AAV8VMF8</accession>
<dbReference type="InterPro" id="IPR036397">
    <property type="entry name" value="RNaseH_sf"/>
</dbReference>
<feature type="domain" description="DDE-1" evidence="1">
    <location>
        <begin position="2"/>
        <end position="97"/>
    </location>
</feature>
<dbReference type="InterPro" id="IPR050863">
    <property type="entry name" value="CenT-Element_Derived"/>
</dbReference>
<dbReference type="AlphaFoldDB" id="A0AAV8VMF8"/>
<comment type="caution">
    <text evidence="2">The sequence shown here is derived from an EMBL/GenBank/DDBJ whole genome shotgun (WGS) entry which is preliminary data.</text>
</comment>
<proteinExistence type="predicted"/>
<protein>
    <recommendedName>
        <fullName evidence="1">DDE-1 domain-containing protein</fullName>
    </recommendedName>
</protein>
<sequence>LCNKSGWITGELFIEVLKHIKKYSDSKLETGKQILLLLDNHDTHVSIPAIEFCRENGIILLSFPPYTSHRLKSLDVGVYGAFKSSLKKSLNNWMTNNCGKTISLYDIGEITTTPFLESFTPKNIVSSFRKPGIWPFNPSAFKDSDFALTDEEHSQENTSIELSLLDQSSENLCSTLPSASVDNIVNTSVHDNRNIIKSVDIGTSNELNVMIAKNIFRPEHIRPLPTVVKSTKQNKGREKGKSKIYTDTPEMERKKMKEARKRGTKRNLLENEESDVDSVFSLRSDSTVSEHTLLELTDDQVIKVDDYVLVQFPTKSTVVYYVGNVIQVMSDSNESVSRPYITEECKIKFLRKKSNKTVFFYPDVDDIADFERRDIIAIQIP</sequence>
<feature type="non-terminal residue" evidence="2">
    <location>
        <position position="1"/>
    </location>
</feature>
<dbReference type="Pfam" id="PF03184">
    <property type="entry name" value="DDE_1"/>
    <property type="match status" value="1"/>
</dbReference>
<evidence type="ECO:0000313" key="2">
    <source>
        <dbReference type="EMBL" id="KAJ8915409.1"/>
    </source>
</evidence>
<dbReference type="PANTHER" id="PTHR19303">
    <property type="entry name" value="TRANSPOSON"/>
    <property type="match status" value="1"/>
</dbReference>
<dbReference type="GO" id="GO:0005634">
    <property type="term" value="C:nucleus"/>
    <property type="evidence" value="ECO:0007669"/>
    <property type="project" value="TreeGrafter"/>
</dbReference>
<dbReference type="InterPro" id="IPR004875">
    <property type="entry name" value="DDE_SF_endonuclease_dom"/>
</dbReference>
<evidence type="ECO:0000259" key="1">
    <source>
        <dbReference type="Pfam" id="PF03184"/>
    </source>
</evidence>
<evidence type="ECO:0000313" key="3">
    <source>
        <dbReference type="Proteomes" id="UP001159042"/>
    </source>
</evidence>
<dbReference type="Gene3D" id="3.30.420.10">
    <property type="entry name" value="Ribonuclease H-like superfamily/Ribonuclease H"/>
    <property type="match status" value="1"/>
</dbReference>
<dbReference type="GO" id="GO:0003677">
    <property type="term" value="F:DNA binding"/>
    <property type="evidence" value="ECO:0007669"/>
    <property type="project" value="TreeGrafter"/>
</dbReference>
<dbReference type="Proteomes" id="UP001159042">
    <property type="component" value="Unassembled WGS sequence"/>
</dbReference>
<dbReference type="PANTHER" id="PTHR19303:SF74">
    <property type="entry name" value="POGO TRANSPOSABLE ELEMENT WITH KRAB DOMAIN"/>
    <property type="match status" value="1"/>
</dbReference>
<gene>
    <name evidence="2" type="ORF">NQ315_008298</name>
</gene>
<keyword evidence="3" id="KW-1185">Reference proteome</keyword>
<organism evidence="2 3">
    <name type="scientific">Exocentrus adspersus</name>
    <dbReference type="NCBI Taxonomy" id="1586481"/>
    <lineage>
        <taxon>Eukaryota</taxon>
        <taxon>Metazoa</taxon>
        <taxon>Ecdysozoa</taxon>
        <taxon>Arthropoda</taxon>
        <taxon>Hexapoda</taxon>
        <taxon>Insecta</taxon>
        <taxon>Pterygota</taxon>
        <taxon>Neoptera</taxon>
        <taxon>Endopterygota</taxon>
        <taxon>Coleoptera</taxon>
        <taxon>Polyphaga</taxon>
        <taxon>Cucujiformia</taxon>
        <taxon>Chrysomeloidea</taxon>
        <taxon>Cerambycidae</taxon>
        <taxon>Lamiinae</taxon>
        <taxon>Acanthocinini</taxon>
        <taxon>Exocentrus</taxon>
    </lineage>
</organism>